<dbReference type="PANTHER" id="PTHR39327">
    <property type="match status" value="1"/>
</dbReference>
<evidence type="ECO:0000313" key="3">
    <source>
        <dbReference type="Proteomes" id="UP001138768"/>
    </source>
</evidence>
<gene>
    <name evidence="2" type="ORF">CKO42_21700</name>
</gene>
<reference evidence="2 3" key="1">
    <citation type="journal article" date="2020" name="Microorganisms">
        <title>Osmotic Adaptation and Compatible Solute Biosynthesis of Phototrophic Bacteria as Revealed from Genome Analyses.</title>
        <authorList>
            <person name="Imhoff J.F."/>
            <person name="Rahn T."/>
            <person name="Kunzel S."/>
            <person name="Keller A."/>
            <person name="Neulinger S.C."/>
        </authorList>
    </citation>
    <scope>NUCLEOTIDE SEQUENCE [LARGE SCALE GENOMIC DNA]</scope>
    <source>
        <strain evidence="2 3">DSM 25653</strain>
    </source>
</reference>
<dbReference type="AlphaFoldDB" id="A0A9X0WCL5"/>
<dbReference type="Gene3D" id="3.10.620.30">
    <property type="match status" value="1"/>
</dbReference>
<dbReference type="PANTHER" id="PTHR39327:SF1">
    <property type="entry name" value="BLR5470 PROTEIN"/>
    <property type="match status" value="1"/>
</dbReference>
<dbReference type="Pfam" id="PF06035">
    <property type="entry name" value="Peptidase_C93"/>
    <property type="match status" value="1"/>
</dbReference>
<accession>A0A9X0WCL5</accession>
<comment type="caution">
    <text evidence="2">The sequence shown here is derived from an EMBL/GenBank/DDBJ whole genome shotgun (WGS) entry which is preliminary data.</text>
</comment>
<dbReference type="EMBL" id="NRRY01000055">
    <property type="protein sequence ID" value="MBK1620989.1"/>
    <property type="molecule type" value="Genomic_DNA"/>
</dbReference>
<keyword evidence="3" id="KW-1185">Reference proteome</keyword>
<proteinExistence type="predicted"/>
<dbReference type="Proteomes" id="UP001138768">
    <property type="component" value="Unassembled WGS sequence"/>
</dbReference>
<evidence type="ECO:0008006" key="4">
    <source>
        <dbReference type="Google" id="ProtNLM"/>
    </source>
</evidence>
<feature type="signal peptide" evidence="1">
    <location>
        <begin position="1"/>
        <end position="28"/>
    </location>
</feature>
<dbReference type="SUPFAM" id="SSF54001">
    <property type="entry name" value="Cysteine proteinases"/>
    <property type="match status" value="1"/>
</dbReference>
<protein>
    <recommendedName>
        <fullName evidence="4">Transglutaminase</fullName>
    </recommendedName>
</protein>
<evidence type="ECO:0000313" key="2">
    <source>
        <dbReference type="EMBL" id="MBK1620989.1"/>
    </source>
</evidence>
<keyword evidence="1" id="KW-0732">Signal</keyword>
<dbReference type="InterPro" id="IPR038765">
    <property type="entry name" value="Papain-like_cys_pep_sf"/>
</dbReference>
<name>A0A9X0WCL5_9GAMM</name>
<feature type="chain" id="PRO_5040832245" description="Transglutaminase" evidence="1">
    <location>
        <begin position="29"/>
        <end position="223"/>
    </location>
</feature>
<dbReference type="RefSeq" id="WP_200248862.1">
    <property type="nucleotide sequence ID" value="NZ_NRRY01000055.1"/>
</dbReference>
<evidence type="ECO:0000256" key="1">
    <source>
        <dbReference type="SAM" id="SignalP"/>
    </source>
</evidence>
<organism evidence="2 3">
    <name type="scientific">Lamprobacter modestohalophilus</name>
    <dbReference type="NCBI Taxonomy" id="1064514"/>
    <lineage>
        <taxon>Bacteria</taxon>
        <taxon>Pseudomonadati</taxon>
        <taxon>Pseudomonadota</taxon>
        <taxon>Gammaproteobacteria</taxon>
        <taxon>Chromatiales</taxon>
        <taxon>Chromatiaceae</taxon>
        <taxon>Lamprobacter</taxon>
    </lineage>
</organism>
<dbReference type="InterPro" id="IPR010319">
    <property type="entry name" value="Transglutaminase-like_Cys_pept"/>
</dbReference>
<sequence length="223" mass="26197">MKRPPSRRERRLAALLMAQLSFSSLLLANTTAAESFESVGIFGESGKQFTNFRPIPRWQDVLERFQIEQRRKRDCEPRGCRDYREWMQTLEGLRGKDRAAQVREVNRFANDWRYITDPINWNQEDYWSTPGEFLNKHGDCEDYAIIKFLSLRALGFSSDDLRLVVIKDLNLGVAHSVTLVRLNDRIMMLDNQIKHVIPAASVRHYKPIFAANEEAWWLFTLLY</sequence>